<keyword evidence="2" id="KW-1133">Transmembrane helix</keyword>
<dbReference type="Pfam" id="PF14416">
    <property type="entry name" value="PMR5N"/>
    <property type="match status" value="1"/>
</dbReference>
<comment type="caution">
    <text evidence="4">The sequence shown here is derived from an EMBL/GenBank/DDBJ whole genome shotgun (WGS) entry which is preliminary data.</text>
</comment>
<dbReference type="Proteomes" id="UP000436088">
    <property type="component" value="Unassembled WGS sequence"/>
</dbReference>
<proteinExistence type="predicted"/>
<accession>A0A6A2WKS2</accession>
<keyword evidence="2" id="KW-0472">Membrane</keyword>
<reference evidence="4" key="1">
    <citation type="submission" date="2019-09" db="EMBL/GenBank/DDBJ databases">
        <title>Draft genome information of white flower Hibiscus syriacus.</title>
        <authorList>
            <person name="Kim Y.-M."/>
        </authorList>
    </citation>
    <scope>NUCLEOTIDE SEQUENCE [LARGE SCALE GENOMIC DNA]</scope>
    <source>
        <strain evidence="4">YM2019G1</strain>
    </source>
</reference>
<dbReference type="AlphaFoldDB" id="A0A6A2WKS2"/>
<keyword evidence="2" id="KW-0812">Transmembrane</keyword>
<feature type="compositionally biased region" description="Pro residues" evidence="1">
    <location>
        <begin position="52"/>
        <end position="64"/>
    </location>
</feature>
<evidence type="ECO:0000313" key="5">
    <source>
        <dbReference type="Proteomes" id="UP000436088"/>
    </source>
</evidence>
<organism evidence="4 5">
    <name type="scientific">Hibiscus syriacus</name>
    <name type="common">Rose of Sharon</name>
    <dbReference type="NCBI Taxonomy" id="106335"/>
    <lineage>
        <taxon>Eukaryota</taxon>
        <taxon>Viridiplantae</taxon>
        <taxon>Streptophyta</taxon>
        <taxon>Embryophyta</taxon>
        <taxon>Tracheophyta</taxon>
        <taxon>Spermatophyta</taxon>
        <taxon>Magnoliopsida</taxon>
        <taxon>eudicotyledons</taxon>
        <taxon>Gunneridae</taxon>
        <taxon>Pentapetalae</taxon>
        <taxon>rosids</taxon>
        <taxon>malvids</taxon>
        <taxon>Malvales</taxon>
        <taxon>Malvaceae</taxon>
        <taxon>Malvoideae</taxon>
        <taxon>Hibiscus</taxon>
    </lineage>
</organism>
<feature type="transmembrane region" description="Helical" evidence="2">
    <location>
        <begin position="12"/>
        <end position="30"/>
    </location>
</feature>
<protein>
    <submittedName>
        <fullName evidence="4">Trichome birefringence-like 5 isoform 2</fullName>
    </submittedName>
</protein>
<evidence type="ECO:0000256" key="2">
    <source>
        <dbReference type="SAM" id="Phobius"/>
    </source>
</evidence>
<evidence type="ECO:0000259" key="3">
    <source>
        <dbReference type="Pfam" id="PF14416"/>
    </source>
</evidence>
<dbReference type="EMBL" id="VEPZ02001732">
    <property type="protein sequence ID" value="KAE8660293.1"/>
    <property type="molecule type" value="Genomic_DNA"/>
</dbReference>
<name>A0A6A2WKS2_HIBSY</name>
<feature type="domain" description="Trichome birefringence-like N-terminal" evidence="3">
    <location>
        <begin position="134"/>
        <end position="172"/>
    </location>
</feature>
<evidence type="ECO:0000256" key="1">
    <source>
        <dbReference type="SAM" id="MobiDB-lite"/>
    </source>
</evidence>
<keyword evidence="5" id="KW-1185">Reference proteome</keyword>
<feature type="compositionally biased region" description="Polar residues" evidence="1">
    <location>
        <begin position="66"/>
        <end position="92"/>
    </location>
</feature>
<evidence type="ECO:0000313" key="4">
    <source>
        <dbReference type="EMBL" id="KAE8660293.1"/>
    </source>
</evidence>
<gene>
    <name evidence="4" type="ORF">F3Y22_tig00116954pilonHSYRG00103</name>
</gene>
<feature type="region of interest" description="Disordered" evidence="1">
    <location>
        <begin position="49"/>
        <end position="133"/>
    </location>
</feature>
<sequence>MDTSSISKKIRFGLTTIFFIVLFFFSILLFTKRTLDPSVSVYQQSFSVTTVPDPPPPSFPPPEPGNLSTNHELVLSVSQADKLDPSSNTTGIDDSLSAPEKPDPTADEVATPEMPDPPPPSSLVVENGEEKKRETCDLYTGTWVKDEEYPIYKPGSCPFIDDAFDCHGNGRKILIT</sequence>
<dbReference type="InterPro" id="IPR025846">
    <property type="entry name" value="TBL_N"/>
</dbReference>